<organism evidence="2 3">
    <name type="scientific">Karstenula rhodostoma CBS 690.94</name>
    <dbReference type="NCBI Taxonomy" id="1392251"/>
    <lineage>
        <taxon>Eukaryota</taxon>
        <taxon>Fungi</taxon>
        <taxon>Dikarya</taxon>
        <taxon>Ascomycota</taxon>
        <taxon>Pezizomycotina</taxon>
        <taxon>Dothideomycetes</taxon>
        <taxon>Pleosporomycetidae</taxon>
        <taxon>Pleosporales</taxon>
        <taxon>Massarineae</taxon>
        <taxon>Didymosphaeriaceae</taxon>
        <taxon>Karstenula</taxon>
    </lineage>
</organism>
<reference evidence="2" key="1">
    <citation type="journal article" date="2020" name="Stud. Mycol.">
        <title>101 Dothideomycetes genomes: a test case for predicting lifestyles and emergence of pathogens.</title>
        <authorList>
            <person name="Haridas S."/>
            <person name="Albert R."/>
            <person name="Binder M."/>
            <person name="Bloem J."/>
            <person name="Labutti K."/>
            <person name="Salamov A."/>
            <person name="Andreopoulos B."/>
            <person name="Baker S."/>
            <person name="Barry K."/>
            <person name="Bills G."/>
            <person name="Bluhm B."/>
            <person name="Cannon C."/>
            <person name="Castanera R."/>
            <person name="Culley D."/>
            <person name="Daum C."/>
            <person name="Ezra D."/>
            <person name="Gonzalez J."/>
            <person name="Henrissat B."/>
            <person name="Kuo A."/>
            <person name="Liang C."/>
            <person name="Lipzen A."/>
            <person name="Lutzoni F."/>
            <person name="Magnuson J."/>
            <person name="Mondo S."/>
            <person name="Nolan M."/>
            <person name="Ohm R."/>
            <person name="Pangilinan J."/>
            <person name="Park H.-J."/>
            <person name="Ramirez L."/>
            <person name="Alfaro M."/>
            <person name="Sun H."/>
            <person name="Tritt A."/>
            <person name="Yoshinaga Y."/>
            <person name="Zwiers L.-H."/>
            <person name="Turgeon B."/>
            <person name="Goodwin S."/>
            <person name="Spatafora J."/>
            <person name="Crous P."/>
            <person name="Grigoriev I."/>
        </authorList>
    </citation>
    <scope>NUCLEOTIDE SEQUENCE</scope>
    <source>
        <strain evidence="2">CBS 690.94</strain>
    </source>
</reference>
<feature type="region of interest" description="Disordered" evidence="1">
    <location>
        <begin position="26"/>
        <end position="50"/>
    </location>
</feature>
<evidence type="ECO:0000313" key="2">
    <source>
        <dbReference type="EMBL" id="KAF2451642.1"/>
    </source>
</evidence>
<dbReference type="Proteomes" id="UP000799764">
    <property type="component" value="Unassembled WGS sequence"/>
</dbReference>
<gene>
    <name evidence="2" type="ORF">P171DRAFT_426133</name>
</gene>
<feature type="non-terminal residue" evidence="2">
    <location>
        <position position="170"/>
    </location>
</feature>
<accession>A0A9P4UJS8</accession>
<comment type="caution">
    <text evidence="2">The sequence shown here is derived from an EMBL/GenBank/DDBJ whole genome shotgun (WGS) entry which is preliminary data.</text>
</comment>
<evidence type="ECO:0000256" key="1">
    <source>
        <dbReference type="SAM" id="MobiDB-lite"/>
    </source>
</evidence>
<protein>
    <submittedName>
        <fullName evidence="2">Uncharacterized protein</fullName>
    </submittedName>
</protein>
<feature type="compositionally biased region" description="Polar residues" evidence="1">
    <location>
        <begin position="27"/>
        <end position="40"/>
    </location>
</feature>
<name>A0A9P4UJS8_9PLEO</name>
<dbReference type="EMBL" id="MU001492">
    <property type="protein sequence ID" value="KAF2451642.1"/>
    <property type="molecule type" value="Genomic_DNA"/>
</dbReference>
<dbReference type="AlphaFoldDB" id="A0A9P4UJS8"/>
<evidence type="ECO:0000313" key="3">
    <source>
        <dbReference type="Proteomes" id="UP000799764"/>
    </source>
</evidence>
<keyword evidence="3" id="KW-1185">Reference proteome</keyword>
<proteinExistence type="predicted"/>
<sequence length="170" mass="18805">MALSYRSHRKTWLSVGCMPGRILGEATSVSADTNQSSRSDPQLRGRRRKPYQDDMEFATLDGSSAQVMQPLGQESQLPEVQHSHGDAHIHASPAPNDADVIRRNFRIILADGTVICWEGRKEDVGLEMVPDTSGNYSGGDHLWTNQMRKIPKASLNTTSVLRHCPNIGIL</sequence>